<dbReference type="AlphaFoldDB" id="A0A9Q0VVL6"/>
<evidence type="ECO:0000259" key="1">
    <source>
        <dbReference type="Pfam" id="PF00394"/>
    </source>
</evidence>
<dbReference type="InterPro" id="IPR008972">
    <property type="entry name" value="Cupredoxin"/>
</dbReference>
<dbReference type="EMBL" id="JAPFFK010000007">
    <property type="protein sequence ID" value="KAJ6755825.1"/>
    <property type="molecule type" value="Genomic_DNA"/>
</dbReference>
<feature type="domain" description="Plastocyanin-like" evidence="1">
    <location>
        <begin position="2"/>
        <end position="109"/>
    </location>
</feature>
<dbReference type="PANTHER" id="PTHR11709:SF9">
    <property type="entry name" value="LACCASE-7"/>
    <property type="match status" value="1"/>
</dbReference>
<proteinExistence type="predicted"/>
<reference evidence="2" key="2">
    <citation type="journal article" date="2023" name="Int. J. Mol. Sci.">
        <title>De Novo Assembly and Annotation of 11 Diverse Shrub Willow (Salix) Genomes Reveals Novel Gene Organization in Sex-Linked Regions.</title>
        <authorList>
            <person name="Hyden B."/>
            <person name="Feng K."/>
            <person name="Yates T.B."/>
            <person name="Jawdy S."/>
            <person name="Cereghino C."/>
            <person name="Smart L.B."/>
            <person name="Muchero W."/>
        </authorList>
    </citation>
    <scope>NUCLEOTIDE SEQUENCE</scope>
    <source>
        <tissue evidence="2">Shoot tip</tissue>
    </source>
</reference>
<name>A0A9Q0VVL6_SALPP</name>
<dbReference type="PANTHER" id="PTHR11709">
    <property type="entry name" value="MULTI-COPPER OXIDASE"/>
    <property type="match status" value="1"/>
</dbReference>
<dbReference type="Pfam" id="PF00394">
    <property type="entry name" value="Cu-oxidase"/>
    <property type="match status" value="1"/>
</dbReference>
<organism evidence="2 3">
    <name type="scientific">Salix purpurea</name>
    <name type="common">Purple osier willow</name>
    <dbReference type="NCBI Taxonomy" id="77065"/>
    <lineage>
        <taxon>Eukaryota</taxon>
        <taxon>Viridiplantae</taxon>
        <taxon>Streptophyta</taxon>
        <taxon>Embryophyta</taxon>
        <taxon>Tracheophyta</taxon>
        <taxon>Spermatophyta</taxon>
        <taxon>Magnoliopsida</taxon>
        <taxon>eudicotyledons</taxon>
        <taxon>Gunneridae</taxon>
        <taxon>Pentapetalae</taxon>
        <taxon>rosids</taxon>
        <taxon>fabids</taxon>
        <taxon>Malpighiales</taxon>
        <taxon>Salicaceae</taxon>
        <taxon>Saliceae</taxon>
        <taxon>Salix</taxon>
    </lineage>
</organism>
<reference evidence="2" key="1">
    <citation type="submission" date="2022-11" db="EMBL/GenBank/DDBJ databases">
        <authorList>
            <person name="Hyden B.L."/>
            <person name="Feng K."/>
            <person name="Yates T."/>
            <person name="Jawdy S."/>
            <person name="Smart L.B."/>
            <person name="Muchero W."/>
        </authorList>
    </citation>
    <scope>NUCLEOTIDE SEQUENCE</scope>
    <source>
        <tissue evidence="2">Shoot tip</tissue>
    </source>
</reference>
<gene>
    <name evidence="2" type="ORF">OIU79_028270</name>
</gene>
<accession>A0A9Q0VVL6</accession>
<sequence>MYKLKVQKGKTYLLRIINAALNNQLFFRIANHNMTVVAVDAGYTVPYVTDVVVTGPGQTVDVLLVADKEAGSYFMAANPYASAAAAAPGAPVPPFDNTTTRGIVVYEGAPSSTIPKMPPLPGFNDTPTAHKFFTSLTGLAGLASAFVVENGLTPESTLPPPPVDLPQC</sequence>
<evidence type="ECO:0000313" key="2">
    <source>
        <dbReference type="EMBL" id="KAJ6755825.1"/>
    </source>
</evidence>
<comment type="caution">
    <text evidence="2">The sequence shown here is derived from an EMBL/GenBank/DDBJ whole genome shotgun (WGS) entry which is preliminary data.</text>
</comment>
<dbReference type="GO" id="GO:0016491">
    <property type="term" value="F:oxidoreductase activity"/>
    <property type="evidence" value="ECO:0007669"/>
    <property type="project" value="TreeGrafter"/>
</dbReference>
<keyword evidence="3" id="KW-1185">Reference proteome</keyword>
<protein>
    <submittedName>
        <fullName evidence="2">MULTI-COPPER OXIDASE</fullName>
    </submittedName>
</protein>
<dbReference type="OrthoDB" id="1734758at2759"/>
<evidence type="ECO:0000313" key="3">
    <source>
        <dbReference type="Proteomes" id="UP001151532"/>
    </source>
</evidence>
<dbReference type="Gene3D" id="2.60.40.420">
    <property type="entry name" value="Cupredoxins - blue copper proteins"/>
    <property type="match status" value="1"/>
</dbReference>
<dbReference type="Proteomes" id="UP001151532">
    <property type="component" value="Chromosome 16"/>
</dbReference>
<dbReference type="InterPro" id="IPR045087">
    <property type="entry name" value="Cu-oxidase_fam"/>
</dbReference>
<dbReference type="InterPro" id="IPR001117">
    <property type="entry name" value="Cu-oxidase_2nd"/>
</dbReference>
<dbReference type="SUPFAM" id="SSF49503">
    <property type="entry name" value="Cupredoxins"/>
    <property type="match status" value="1"/>
</dbReference>